<organism evidence="1 2">
    <name type="scientific">Streptomyces chengmaiensis</name>
    <dbReference type="NCBI Taxonomy" id="3040919"/>
    <lineage>
        <taxon>Bacteria</taxon>
        <taxon>Bacillati</taxon>
        <taxon>Actinomycetota</taxon>
        <taxon>Actinomycetes</taxon>
        <taxon>Kitasatosporales</taxon>
        <taxon>Streptomycetaceae</taxon>
        <taxon>Streptomyces</taxon>
    </lineage>
</organism>
<reference evidence="1 2" key="1">
    <citation type="submission" date="2023-04" db="EMBL/GenBank/DDBJ databases">
        <title>Streptomyces chengmaiensis sp. nov. isolated from the stem of mangrove plant in Hainan.</title>
        <authorList>
            <person name="Huang X."/>
            <person name="Zhou S."/>
            <person name="Chu X."/>
            <person name="Xie Y."/>
            <person name="Lin Y."/>
        </authorList>
    </citation>
    <scope>NUCLEOTIDE SEQUENCE [LARGE SCALE GENOMIC DNA]</scope>
    <source>
        <strain evidence="1 2">HNM0663</strain>
    </source>
</reference>
<sequence length="58" mass="6545">MTVAEIQAARQRLLSGPPVDPLYRELAEFGAPIAPIAEKLRAKGLRVPEFRPYRRRTA</sequence>
<name>A0ABT6HKJ3_9ACTN</name>
<dbReference type="EMBL" id="JARWBG010000004">
    <property type="protein sequence ID" value="MDH2388384.1"/>
    <property type="molecule type" value="Genomic_DNA"/>
</dbReference>
<accession>A0ABT6HKJ3</accession>
<evidence type="ECO:0000313" key="1">
    <source>
        <dbReference type="EMBL" id="MDH2388384.1"/>
    </source>
</evidence>
<proteinExistence type="predicted"/>
<keyword evidence="2" id="KW-1185">Reference proteome</keyword>
<gene>
    <name evidence="1" type="ORF">QCN29_06210</name>
</gene>
<evidence type="ECO:0000313" key="2">
    <source>
        <dbReference type="Proteomes" id="UP001223144"/>
    </source>
</evidence>
<comment type="caution">
    <text evidence="1">The sequence shown here is derived from an EMBL/GenBank/DDBJ whole genome shotgun (WGS) entry which is preliminary data.</text>
</comment>
<protein>
    <submittedName>
        <fullName evidence="1">Uncharacterized protein</fullName>
    </submittedName>
</protein>
<dbReference type="RefSeq" id="WP_279926673.1">
    <property type="nucleotide sequence ID" value="NZ_JARWBG010000004.1"/>
</dbReference>
<dbReference type="Proteomes" id="UP001223144">
    <property type="component" value="Unassembled WGS sequence"/>
</dbReference>